<evidence type="ECO:0000256" key="2">
    <source>
        <dbReference type="SAM" id="SignalP"/>
    </source>
</evidence>
<dbReference type="EMBL" id="JMPR01000038">
    <property type="protein sequence ID" value="KFD18295.1"/>
    <property type="molecule type" value="Genomic_DNA"/>
</dbReference>
<comment type="caution">
    <text evidence="3">The sequence shown here is derived from an EMBL/GenBank/DDBJ whole genome shotgun (WGS) entry which is preliminary data.</text>
</comment>
<evidence type="ECO:0000313" key="4">
    <source>
        <dbReference type="Proteomes" id="UP000028602"/>
    </source>
</evidence>
<dbReference type="RefSeq" id="WP_025901830.1">
    <property type="nucleotide sequence ID" value="NZ_ATMJ01000084.1"/>
</dbReference>
<dbReference type="AlphaFoldDB" id="A0A085JCU9"/>
<feature type="compositionally biased region" description="Basic and acidic residues" evidence="1">
    <location>
        <begin position="47"/>
        <end position="61"/>
    </location>
</feature>
<sequence>MKKKSFALLLLFISVAPFAKSLQFHSLEAPVHAGYRQPTVSDTAEIPDEHIREPMARDKFR</sequence>
<proteinExistence type="predicted"/>
<feature type="chain" id="PRO_5001793583" evidence="2">
    <location>
        <begin position="20"/>
        <end position="61"/>
    </location>
</feature>
<name>A0A085JCU9_9GAMM</name>
<accession>A0A085JCU9</accession>
<feature type="signal peptide" evidence="2">
    <location>
        <begin position="1"/>
        <end position="19"/>
    </location>
</feature>
<organism evidence="3 4">
    <name type="scientific">Tatumella ptyseos ATCC 33301</name>
    <dbReference type="NCBI Taxonomy" id="1005995"/>
    <lineage>
        <taxon>Bacteria</taxon>
        <taxon>Pseudomonadati</taxon>
        <taxon>Pseudomonadota</taxon>
        <taxon>Gammaproteobacteria</taxon>
        <taxon>Enterobacterales</taxon>
        <taxon>Erwiniaceae</taxon>
        <taxon>Tatumella</taxon>
    </lineage>
</organism>
<gene>
    <name evidence="3" type="ORF">GTPT_2485</name>
</gene>
<dbReference type="OrthoDB" id="6540200at2"/>
<feature type="region of interest" description="Disordered" evidence="1">
    <location>
        <begin position="38"/>
        <end position="61"/>
    </location>
</feature>
<keyword evidence="2" id="KW-0732">Signal</keyword>
<protein>
    <submittedName>
        <fullName evidence="3">Uncharacterized protein</fullName>
    </submittedName>
</protein>
<evidence type="ECO:0000256" key="1">
    <source>
        <dbReference type="SAM" id="MobiDB-lite"/>
    </source>
</evidence>
<keyword evidence="4" id="KW-1185">Reference proteome</keyword>
<reference evidence="3 4" key="1">
    <citation type="submission" date="2014-05" db="EMBL/GenBank/DDBJ databases">
        <title>ATOL: Assembling a taxonomically balanced genome-scale reconstruction of the evolutionary history of the Enterobacteriaceae.</title>
        <authorList>
            <person name="Plunkett G.III."/>
            <person name="Neeno-Eckwall E.C."/>
            <person name="Glasner J.D."/>
            <person name="Perna N.T."/>
        </authorList>
    </citation>
    <scope>NUCLEOTIDE SEQUENCE [LARGE SCALE GENOMIC DNA]</scope>
    <source>
        <strain evidence="3 4">ATCC 33301</strain>
    </source>
</reference>
<dbReference type="Proteomes" id="UP000028602">
    <property type="component" value="Unassembled WGS sequence"/>
</dbReference>
<evidence type="ECO:0000313" key="3">
    <source>
        <dbReference type="EMBL" id="KFD18295.1"/>
    </source>
</evidence>